<dbReference type="Gene3D" id="3.30.420.10">
    <property type="entry name" value="Ribonuclease H-like superfamily/Ribonuclease H"/>
    <property type="match status" value="1"/>
</dbReference>
<evidence type="ECO:0000313" key="2">
    <source>
        <dbReference type="EMBL" id="HIU44907.1"/>
    </source>
</evidence>
<evidence type="ECO:0000313" key="3">
    <source>
        <dbReference type="Proteomes" id="UP000824070"/>
    </source>
</evidence>
<dbReference type="InterPro" id="IPR036397">
    <property type="entry name" value="RNaseH_sf"/>
</dbReference>
<dbReference type="InterPro" id="IPR012337">
    <property type="entry name" value="RNaseH-like_sf"/>
</dbReference>
<sequence length="365" mass="40539">MGPLFLWLSDDGKLLCLNDGSQGDSKASAIDPKKLPELAAGRVCVGYDCLPIFLLLGQAGVAAPLRFFDLSRFFRAFYGVEEELPIEEAFTQFGEKKPVTPAGFLSRMADYEGLSPDDVFGEAYLDCYLEYPKLLNGFAALDRHRRLRKQALAGFDPRKISKLLFFDIECANCFGGVCKICEFGHVDCGLDMSLPNQGEMIINPEDGFHLGGIHLAYAEKTYFSNPPFPAFHKKIKDLLEDENTLPVGFAAANDIKFLCSSCLRYGLEEMRFLCLDLQPIADELLRSDRSVSLEDACVELGAISPMEVHLHQAKGDAYLTYALCRRIAEEYGGINGLIESKKDTLLCSGGVSDCLTFPIPKLRYW</sequence>
<dbReference type="EMBL" id="DVMV01000010">
    <property type="protein sequence ID" value="HIU44907.1"/>
    <property type="molecule type" value="Genomic_DNA"/>
</dbReference>
<organism evidence="2 3">
    <name type="scientific">Candidatus Alloenteromonas pullicola</name>
    <dbReference type="NCBI Taxonomy" id="2840784"/>
    <lineage>
        <taxon>Bacteria</taxon>
        <taxon>Bacillati</taxon>
        <taxon>Bacillota</taxon>
        <taxon>Bacillota incertae sedis</taxon>
        <taxon>Candidatus Alloenteromonas</taxon>
    </lineage>
</organism>
<evidence type="ECO:0000259" key="1">
    <source>
        <dbReference type="SMART" id="SM00479"/>
    </source>
</evidence>
<dbReference type="SMART" id="SM00479">
    <property type="entry name" value="EXOIII"/>
    <property type="match status" value="1"/>
</dbReference>
<gene>
    <name evidence="2" type="ORF">IAC52_01255</name>
</gene>
<feature type="domain" description="Exonuclease" evidence="1">
    <location>
        <begin position="162"/>
        <end position="333"/>
    </location>
</feature>
<dbReference type="Proteomes" id="UP000824070">
    <property type="component" value="Unassembled WGS sequence"/>
</dbReference>
<name>A0A9D1LN57_9FIRM</name>
<dbReference type="GO" id="GO:0003676">
    <property type="term" value="F:nucleic acid binding"/>
    <property type="evidence" value="ECO:0007669"/>
    <property type="project" value="InterPro"/>
</dbReference>
<dbReference type="AlphaFoldDB" id="A0A9D1LN57"/>
<proteinExistence type="predicted"/>
<reference evidence="2" key="2">
    <citation type="journal article" date="2021" name="PeerJ">
        <title>Extensive microbial diversity within the chicken gut microbiome revealed by metagenomics and culture.</title>
        <authorList>
            <person name="Gilroy R."/>
            <person name="Ravi A."/>
            <person name="Getino M."/>
            <person name="Pursley I."/>
            <person name="Horton D.L."/>
            <person name="Alikhan N.F."/>
            <person name="Baker D."/>
            <person name="Gharbi K."/>
            <person name="Hall N."/>
            <person name="Watson M."/>
            <person name="Adriaenssens E.M."/>
            <person name="Foster-Nyarko E."/>
            <person name="Jarju S."/>
            <person name="Secka A."/>
            <person name="Antonio M."/>
            <person name="Oren A."/>
            <person name="Chaudhuri R.R."/>
            <person name="La Ragione R."/>
            <person name="Hildebrand F."/>
            <person name="Pallen M.J."/>
        </authorList>
    </citation>
    <scope>NUCLEOTIDE SEQUENCE</scope>
    <source>
        <strain evidence="2">ChiGjej1B1-22543</strain>
    </source>
</reference>
<protein>
    <recommendedName>
        <fullName evidence="1">Exonuclease domain-containing protein</fullName>
    </recommendedName>
</protein>
<accession>A0A9D1LN57</accession>
<comment type="caution">
    <text evidence="2">The sequence shown here is derived from an EMBL/GenBank/DDBJ whole genome shotgun (WGS) entry which is preliminary data.</text>
</comment>
<dbReference type="InterPro" id="IPR013520">
    <property type="entry name" value="Ribonucl_H"/>
</dbReference>
<dbReference type="GO" id="GO:0004527">
    <property type="term" value="F:exonuclease activity"/>
    <property type="evidence" value="ECO:0007669"/>
    <property type="project" value="UniProtKB-ARBA"/>
</dbReference>
<reference evidence="2" key="1">
    <citation type="submission" date="2020-10" db="EMBL/GenBank/DDBJ databases">
        <authorList>
            <person name="Gilroy R."/>
        </authorList>
    </citation>
    <scope>NUCLEOTIDE SEQUENCE</scope>
    <source>
        <strain evidence="2">ChiGjej1B1-22543</strain>
    </source>
</reference>
<dbReference type="SUPFAM" id="SSF53098">
    <property type="entry name" value="Ribonuclease H-like"/>
    <property type="match status" value="1"/>
</dbReference>